<feature type="non-terminal residue" evidence="3">
    <location>
        <position position="1"/>
    </location>
</feature>
<evidence type="ECO:0000313" key="3">
    <source>
        <dbReference type="EMBL" id="GFD30373.1"/>
    </source>
</evidence>
<dbReference type="GO" id="GO:0070402">
    <property type="term" value="F:NADPH binding"/>
    <property type="evidence" value="ECO:0007669"/>
    <property type="project" value="TreeGrafter"/>
</dbReference>
<dbReference type="PANTHER" id="PTHR48106:SF18">
    <property type="entry name" value="QUINONE OXIDOREDUCTASE PIG3"/>
    <property type="match status" value="1"/>
</dbReference>
<evidence type="ECO:0000256" key="1">
    <source>
        <dbReference type="ARBA" id="ARBA00022857"/>
    </source>
</evidence>
<proteinExistence type="predicted"/>
<dbReference type="Gene3D" id="3.90.180.10">
    <property type="entry name" value="Medium-chain alcohol dehydrogenases, catalytic domain"/>
    <property type="match status" value="1"/>
</dbReference>
<dbReference type="Gene3D" id="3.40.50.720">
    <property type="entry name" value="NAD(P)-binding Rossmann-like Domain"/>
    <property type="match status" value="1"/>
</dbReference>
<gene>
    <name evidence="3" type="ORF">Tci_902342</name>
</gene>
<dbReference type="SUPFAM" id="SSF51735">
    <property type="entry name" value="NAD(P)-binding Rossmann-fold domains"/>
    <property type="match status" value="1"/>
</dbReference>
<keyword evidence="1" id="KW-0521">NADP</keyword>
<name>A0A699V8E5_TANCI</name>
<dbReference type="PANTHER" id="PTHR48106">
    <property type="entry name" value="QUINONE OXIDOREDUCTASE PIG3-RELATED"/>
    <property type="match status" value="1"/>
</dbReference>
<dbReference type="InterPro" id="IPR036291">
    <property type="entry name" value="NAD(P)-bd_dom_sf"/>
</dbReference>
<organism evidence="3">
    <name type="scientific">Tanacetum cinerariifolium</name>
    <name type="common">Dalmatian daisy</name>
    <name type="synonym">Chrysanthemum cinerariifolium</name>
    <dbReference type="NCBI Taxonomy" id="118510"/>
    <lineage>
        <taxon>Eukaryota</taxon>
        <taxon>Viridiplantae</taxon>
        <taxon>Streptophyta</taxon>
        <taxon>Embryophyta</taxon>
        <taxon>Tracheophyta</taxon>
        <taxon>Spermatophyta</taxon>
        <taxon>Magnoliopsida</taxon>
        <taxon>eudicotyledons</taxon>
        <taxon>Gunneridae</taxon>
        <taxon>Pentapetalae</taxon>
        <taxon>asterids</taxon>
        <taxon>campanulids</taxon>
        <taxon>Asterales</taxon>
        <taxon>Asteraceae</taxon>
        <taxon>Asteroideae</taxon>
        <taxon>Anthemideae</taxon>
        <taxon>Anthemidinae</taxon>
        <taxon>Tanacetum</taxon>
    </lineage>
</organism>
<comment type="caution">
    <text evidence="3">The sequence shown here is derived from an EMBL/GenBank/DDBJ whole genome shotgun (WGS) entry which is preliminary data.</text>
</comment>
<dbReference type="AlphaFoldDB" id="A0A699V8E5"/>
<protein>
    <submittedName>
        <fullName evidence="3">Uncharacterized protein</fullName>
    </submittedName>
</protein>
<evidence type="ECO:0000256" key="2">
    <source>
        <dbReference type="ARBA" id="ARBA00023002"/>
    </source>
</evidence>
<keyword evidence="2" id="KW-0560">Oxidoreductase</keyword>
<sequence length="85" mass="9760">YFNSNLNILRRDGTLVFLAMMSGPTLQPDTNIMQILFKRLTLKGSTLRSRTTEYQADLLQRFKDNALGLIKDGKMKVEVHEVRST</sequence>
<accession>A0A699V8E5</accession>
<dbReference type="GO" id="GO:0016651">
    <property type="term" value="F:oxidoreductase activity, acting on NAD(P)H"/>
    <property type="evidence" value="ECO:0007669"/>
    <property type="project" value="TreeGrafter"/>
</dbReference>
<dbReference type="EMBL" id="BKCJ011403386">
    <property type="protein sequence ID" value="GFD30373.1"/>
    <property type="molecule type" value="Genomic_DNA"/>
</dbReference>
<reference evidence="3" key="1">
    <citation type="journal article" date="2019" name="Sci. Rep.">
        <title>Draft genome of Tanacetum cinerariifolium, the natural source of mosquito coil.</title>
        <authorList>
            <person name="Yamashiro T."/>
            <person name="Shiraishi A."/>
            <person name="Satake H."/>
            <person name="Nakayama K."/>
        </authorList>
    </citation>
    <scope>NUCLEOTIDE SEQUENCE</scope>
</reference>